<dbReference type="Pfam" id="PF03466">
    <property type="entry name" value="LysR_substrate"/>
    <property type="match status" value="1"/>
</dbReference>
<keyword evidence="4" id="KW-0804">Transcription</keyword>
<dbReference type="CDD" id="cd05466">
    <property type="entry name" value="PBP2_LTTR_substrate"/>
    <property type="match status" value="1"/>
</dbReference>
<dbReference type="PANTHER" id="PTHR30419:SF31">
    <property type="entry name" value="BLR3139 PROTEIN"/>
    <property type="match status" value="1"/>
</dbReference>
<dbReference type="InterPro" id="IPR005119">
    <property type="entry name" value="LysR_subst-bd"/>
</dbReference>
<keyword evidence="2" id="KW-0805">Transcription regulation</keyword>
<dbReference type="PANTHER" id="PTHR30419">
    <property type="entry name" value="HTH-TYPE TRANSCRIPTIONAL REGULATOR YBHD"/>
    <property type="match status" value="1"/>
</dbReference>
<dbReference type="Gene3D" id="3.40.190.290">
    <property type="match status" value="1"/>
</dbReference>
<protein>
    <submittedName>
        <fullName evidence="6">LysR-family transcriptional regulator</fullName>
    </submittedName>
</protein>
<dbReference type="GO" id="GO:0003700">
    <property type="term" value="F:DNA-binding transcription factor activity"/>
    <property type="evidence" value="ECO:0007669"/>
    <property type="project" value="InterPro"/>
</dbReference>
<keyword evidence="3" id="KW-0238">DNA-binding</keyword>
<dbReference type="FunFam" id="1.10.10.10:FF:000001">
    <property type="entry name" value="LysR family transcriptional regulator"/>
    <property type="match status" value="1"/>
</dbReference>
<reference evidence="6 7" key="1">
    <citation type="journal article" date="2010" name="J. Bacteriol.">
        <title>Complete genome sequence of the representative gamma-hexachlorocyclohexane-degrading bacterium Sphingobium japonicum UT26.</title>
        <authorList>
            <person name="Nagata Y."/>
            <person name="Ohtsubo Y."/>
            <person name="Endo R."/>
            <person name="Ichikawa N."/>
            <person name="Ankai A."/>
            <person name="Oguchi A."/>
            <person name="Fukui S."/>
            <person name="Fujita N."/>
            <person name="Tsuda M."/>
        </authorList>
    </citation>
    <scope>NUCLEOTIDE SEQUENCE [LARGE SCALE GENOMIC DNA]</scope>
    <source>
        <strain evidence="7">DSM 16413 / CCM 7287 / MTCC 6362 / UT26 / NBRC 101211 / UT26S</strain>
        <plasmid evidence="6 7">pCHQ1</plasmid>
    </source>
</reference>
<dbReference type="PROSITE" id="PS50931">
    <property type="entry name" value="HTH_LYSR"/>
    <property type="match status" value="1"/>
</dbReference>
<evidence type="ECO:0000256" key="2">
    <source>
        <dbReference type="ARBA" id="ARBA00023015"/>
    </source>
</evidence>
<evidence type="ECO:0000256" key="1">
    <source>
        <dbReference type="ARBA" id="ARBA00009437"/>
    </source>
</evidence>
<dbReference type="PRINTS" id="PR00039">
    <property type="entry name" value="HTHLYSR"/>
</dbReference>
<dbReference type="AlphaFoldDB" id="D4Z922"/>
<dbReference type="InterPro" id="IPR036388">
    <property type="entry name" value="WH-like_DNA-bd_sf"/>
</dbReference>
<dbReference type="Gene3D" id="1.10.10.10">
    <property type="entry name" value="Winged helix-like DNA-binding domain superfamily/Winged helix DNA-binding domain"/>
    <property type="match status" value="1"/>
</dbReference>
<proteinExistence type="inferred from homology"/>
<comment type="similarity">
    <text evidence="1">Belongs to the LysR transcriptional regulatory family.</text>
</comment>
<dbReference type="KEGG" id="sjp:SJA_P1-01520"/>
<sequence length="301" mass="32848">MLIRHLAYFVTLAKERHFARAADACHITQPTLSAAIRKLEEDLGVPLVARGHRFTGLTPEGEKLLAWSRQILTDYQSLINDLAGARTGLVGELRFGVIPAAMPAVSFITARFCDANPGATVSIRSLTSRAIAEGLDAFELDGGLTYLENEPIENVRRVSLYRERYKLAVPANHKYARRKAVSWLEAAGEQLCLLSPDMQNRRIIDRLTSRIGLTVHPAIVSNSFLGVCAHVRQGGWASIVPHSFFHVLGQQPDIVAIDIVDPVHSEAIGLVISDREPRSPMAAALLAAAIDAGIEESFSSL</sequence>
<dbReference type="GO" id="GO:0005829">
    <property type="term" value="C:cytosol"/>
    <property type="evidence" value="ECO:0007669"/>
    <property type="project" value="TreeGrafter"/>
</dbReference>
<evidence type="ECO:0000256" key="3">
    <source>
        <dbReference type="ARBA" id="ARBA00023125"/>
    </source>
</evidence>
<keyword evidence="7" id="KW-1185">Reference proteome</keyword>
<dbReference type="HOGENOM" id="CLU_039613_6_2_5"/>
<feature type="domain" description="HTH lysR-type" evidence="5">
    <location>
        <begin position="1"/>
        <end position="58"/>
    </location>
</feature>
<evidence type="ECO:0000313" key="6">
    <source>
        <dbReference type="EMBL" id="BAI99104.1"/>
    </source>
</evidence>
<evidence type="ECO:0000259" key="5">
    <source>
        <dbReference type="PROSITE" id="PS50931"/>
    </source>
</evidence>
<accession>D4Z922</accession>
<dbReference type="GeneID" id="29275708"/>
<dbReference type="SUPFAM" id="SSF46785">
    <property type="entry name" value="Winged helix' DNA-binding domain"/>
    <property type="match status" value="1"/>
</dbReference>
<gene>
    <name evidence="6" type="ordered locus">SJA_P1-01520</name>
</gene>
<name>D4Z922_SPHIU</name>
<dbReference type="SUPFAM" id="SSF53850">
    <property type="entry name" value="Periplasmic binding protein-like II"/>
    <property type="match status" value="1"/>
</dbReference>
<dbReference type="InterPro" id="IPR050950">
    <property type="entry name" value="HTH-type_LysR_regulators"/>
</dbReference>
<geneLocation type="plasmid" evidence="6 7">
    <name>pCHQ1</name>
</geneLocation>
<dbReference type="EMBL" id="AP010805">
    <property type="protein sequence ID" value="BAI99104.1"/>
    <property type="molecule type" value="Genomic_DNA"/>
</dbReference>
<dbReference type="InterPro" id="IPR036390">
    <property type="entry name" value="WH_DNA-bd_sf"/>
</dbReference>
<dbReference type="GO" id="GO:0003677">
    <property type="term" value="F:DNA binding"/>
    <property type="evidence" value="ECO:0007669"/>
    <property type="project" value="UniProtKB-KW"/>
</dbReference>
<dbReference type="RefSeq" id="WP_013041691.1">
    <property type="nucleotide sequence ID" value="NC_014007.1"/>
</dbReference>
<organism evidence="6 7">
    <name type="scientific">Sphingobium indicum (strain DSM 16413 / CCM 7287 / MTCC 6362 / UT26 / NBRC 101211 / UT26S)</name>
    <name type="common">Sphingobium japonicum</name>
    <dbReference type="NCBI Taxonomy" id="452662"/>
    <lineage>
        <taxon>Bacteria</taxon>
        <taxon>Pseudomonadati</taxon>
        <taxon>Pseudomonadota</taxon>
        <taxon>Alphaproteobacteria</taxon>
        <taxon>Sphingomonadales</taxon>
        <taxon>Sphingomonadaceae</taxon>
        <taxon>Sphingobium</taxon>
    </lineage>
</organism>
<dbReference type="Pfam" id="PF00126">
    <property type="entry name" value="HTH_1"/>
    <property type="match status" value="1"/>
</dbReference>
<dbReference type="InterPro" id="IPR000847">
    <property type="entry name" value="LysR_HTH_N"/>
</dbReference>
<dbReference type="Proteomes" id="UP000007753">
    <property type="component" value="Plasmid pCHQ1"/>
</dbReference>
<keyword evidence="6" id="KW-0614">Plasmid</keyword>
<evidence type="ECO:0000256" key="4">
    <source>
        <dbReference type="ARBA" id="ARBA00023163"/>
    </source>
</evidence>
<evidence type="ECO:0000313" key="7">
    <source>
        <dbReference type="Proteomes" id="UP000007753"/>
    </source>
</evidence>